<comment type="caution">
    <text evidence="8">The sequence shown here is derived from an EMBL/GenBank/DDBJ whole genome shotgun (WGS) entry which is preliminary data.</text>
</comment>
<evidence type="ECO:0000313" key="8">
    <source>
        <dbReference type="EMBL" id="OSY49724.1"/>
    </source>
</evidence>
<dbReference type="InterPro" id="IPR001046">
    <property type="entry name" value="NRAMP_fam"/>
</dbReference>
<feature type="transmembrane region" description="Helical" evidence="6">
    <location>
        <begin position="172"/>
        <end position="193"/>
    </location>
</feature>
<evidence type="ECO:0000256" key="2">
    <source>
        <dbReference type="ARBA" id="ARBA00022692"/>
    </source>
</evidence>
<keyword evidence="2 6" id="KW-0812">Transmembrane</keyword>
<reference evidence="8 9" key="2">
    <citation type="submission" date="2016-09" db="EMBL/GenBank/DDBJ databases">
        <title>Streptomyces fradiae DSM40063, a candidate organism with high potential of specific P450 cytochromes.</title>
        <authorList>
            <person name="Grumaz C."/>
            <person name="Vainshtein Y."/>
            <person name="Kirstahler P."/>
            <person name="Sohn K."/>
        </authorList>
    </citation>
    <scope>NUCLEOTIDE SEQUENCE [LARGE SCALE GENOMIC DNA]</scope>
    <source>
        <strain evidence="8 9">DSM 40063</strain>
    </source>
</reference>
<dbReference type="AlphaFoldDB" id="A0A1Y2NQF7"/>
<keyword evidence="3 6" id="KW-1133">Transmembrane helix</keyword>
<keyword evidence="10" id="KW-1185">Reference proteome</keyword>
<organism evidence="8 9">
    <name type="scientific">Streptomyces fradiae ATCC 10745 = DSM 40063</name>
    <dbReference type="NCBI Taxonomy" id="1319510"/>
    <lineage>
        <taxon>Bacteria</taxon>
        <taxon>Bacillati</taxon>
        <taxon>Actinomycetota</taxon>
        <taxon>Actinomycetes</taxon>
        <taxon>Kitasatosporales</taxon>
        <taxon>Streptomycetaceae</taxon>
        <taxon>Streptomyces</taxon>
    </lineage>
</organism>
<feature type="transmembrane region" description="Helical" evidence="6">
    <location>
        <begin position="278"/>
        <end position="300"/>
    </location>
</feature>
<dbReference type="EMBL" id="ASYR01000014">
    <property type="protein sequence ID" value="KAF0649454.1"/>
    <property type="molecule type" value="Genomic_DNA"/>
</dbReference>
<feature type="transmembrane region" description="Helical" evidence="6">
    <location>
        <begin position="515"/>
        <end position="537"/>
    </location>
</feature>
<feature type="transmembrane region" description="Helical" evidence="6">
    <location>
        <begin position="373"/>
        <end position="398"/>
    </location>
</feature>
<dbReference type="EMBL" id="MIFZ01000310">
    <property type="protein sequence ID" value="OSY49724.1"/>
    <property type="molecule type" value="Genomic_DNA"/>
</dbReference>
<keyword evidence="4 6" id="KW-0472">Membrane</keyword>
<dbReference type="Proteomes" id="UP000194318">
    <property type="component" value="Unassembled WGS sequence"/>
</dbReference>
<gene>
    <name evidence="8" type="primary">mntH</name>
    <name evidence="8" type="ORF">BG846_04651</name>
    <name evidence="7" type="ORF">K701_12775</name>
</gene>
<feature type="compositionally biased region" description="Gly residues" evidence="5">
    <location>
        <begin position="16"/>
        <end position="61"/>
    </location>
</feature>
<dbReference type="PANTHER" id="PTHR11706">
    <property type="entry name" value="SOLUTE CARRIER PROTEIN FAMILY 11 MEMBER"/>
    <property type="match status" value="1"/>
</dbReference>
<evidence type="ECO:0000313" key="7">
    <source>
        <dbReference type="EMBL" id="KAF0649454.1"/>
    </source>
</evidence>
<comment type="subcellular location">
    <subcellularLocation>
        <location evidence="1">Membrane</location>
        <topology evidence="1">Multi-pass membrane protein</topology>
    </subcellularLocation>
</comment>
<evidence type="ECO:0000256" key="3">
    <source>
        <dbReference type="ARBA" id="ARBA00022989"/>
    </source>
</evidence>
<dbReference type="PANTHER" id="PTHR11706:SF3">
    <property type="entry name" value="METAL ION TRANSPORT PROTEIN"/>
    <property type="match status" value="1"/>
</dbReference>
<accession>A0A1Y2NQF7</accession>
<evidence type="ECO:0000256" key="5">
    <source>
        <dbReference type="SAM" id="MobiDB-lite"/>
    </source>
</evidence>
<evidence type="ECO:0000313" key="10">
    <source>
        <dbReference type="Proteomes" id="UP000731519"/>
    </source>
</evidence>
<dbReference type="GO" id="GO:0015086">
    <property type="term" value="F:cadmium ion transmembrane transporter activity"/>
    <property type="evidence" value="ECO:0007669"/>
    <property type="project" value="TreeGrafter"/>
</dbReference>
<protein>
    <submittedName>
        <fullName evidence="8">Divalent metal cation transporter MntH</fullName>
    </submittedName>
</protein>
<feature type="transmembrane region" description="Helical" evidence="6">
    <location>
        <begin position="213"/>
        <end position="230"/>
    </location>
</feature>
<feature type="transmembrane region" description="Helical" evidence="6">
    <location>
        <begin position="105"/>
        <end position="126"/>
    </location>
</feature>
<evidence type="ECO:0000256" key="6">
    <source>
        <dbReference type="SAM" id="Phobius"/>
    </source>
</evidence>
<feature type="transmembrane region" description="Helical" evidence="6">
    <location>
        <begin position="321"/>
        <end position="341"/>
    </location>
</feature>
<dbReference type="Pfam" id="PF01566">
    <property type="entry name" value="Nramp"/>
    <property type="match status" value="1"/>
</dbReference>
<sequence>MADTTDTAGTAPGSGARDGGGRAPGGGRPAAGHGGNGGKGGNGGDGRAGSGVGAPAAGGDGHGGDGRAAGADGGGAAAGGGGGRPAERGGAPAGPPAMRRAGWRYIGPGIVVAATGVGAGDLVATLVAGGKYGYTLLWAAVLGCLIKISLAEAAGRWHLATGRTLLDGWRSLGAWTTVYFAGYVGVWGFVYGAAAMSSTALPLAALFPGVMGLKWWAVLCGVGGLLFVWFNRYAVFEKVMTALVGVMFLVTVYLAVRVGPRLDDLAAGLVPALPDGSLLYTLGLVGGVGGTITLAAYGYWVNAKGWRDTGWMRVMRFDNRVAYLTTGVFVVAMLVVGAELLHSSGIAVAKGDRGLIDLGGVLAERYGTATAKLFLVGFFAASVTSLIGVWQGVSLLFADFVARVRGREGASAAPEAAQAPGGPAGAGAPVPAGEGAGAAGAAGAGADAVPVERSVPFRAYLLWLTFPPMSLLFLDQPFALVVVYGVIGAFFMPFLALTLLWLLNSHRTPRAWRNGWLANTMLGAAGVLFLVLCVEQVRDLPW</sequence>
<feature type="transmembrane region" description="Helical" evidence="6">
    <location>
        <begin position="132"/>
        <end position="151"/>
    </location>
</feature>
<name>A0A1Y2NQF7_STRFR</name>
<feature type="compositionally biased region" description="Gly residues" evidence="5">
    <location>
        <begin position="71"/>
        <end position="84"/>
    </location>
</feature>
<reference evidence="7 10" key="1">
    <citation type="submission" date="2013-05" db="EMBL/GenBank/DDBJ databases">
        <title>Genome Sequence of Streptomyces fradiae.</title>
        <authorList>
            <person name="Kirby R."/>
        </authorList>
    </citation>
    <scope>NUCLEOTIDE SEQUENCE [LARGE SCALE GENOMIC DNA]</scope>
    <source>
        <strain evidence="7 10">ATCC 10745</strain>
    </source>
</reference>
<dbReference type="GO" id="GO:0034755">
    <property type="term" value="P:iron ion transmembrane transport"/>
    <property type="evidence" value="ECO:0007669"/>
    <property type="project" value="TreeGrafter"/>
</dbReference>
<evidence type="ECO:0000256" key="1">
    <source>
        <dbReference type="ARBA" id="ARBA00004141"/>
    </source>
</evidence>
<dbReference type="GO" id="GO:0005886">
    <property type="term" value="C:plasma membrane"/>
    <property type="evidence" value="ECO:0007669"/>
    <property type="project" value="TreeGrafter"/>
</dbReference>
<feature type="compositionally biased region" description="Low complexity" evidence="5">
    <location>
        <begin position="1"/>
        <end position="15"/>
    </location>
</feature>
<dbReference type="Proteomes" id="UP000731519">
    <property type="component" value="Unassembled WGS sequence"/>
</dbReference>
<dbReference type="GO" id="GO:0005384">
    <property type="term" value="F:manganese ion transmembrane transporter activity"/>
    <property type="evidence" value="ECO:0007669"/>
    <property type="project" value="TreeGrafter"/>
</dbReference>
<feature type="transmembrane region" description="Helical" evidence="6">
    <location>
        <begin position="239"/>
        <end position="258"/>
    </location>
</feature>
<evidence type="ECO:0000313" key="9">
    <source>
        <dbReference type="Proteomes" id="UP000194318"/>
    </source>
</evidence>
<feature type="transmembrane region" description="Helical" evidence="6">
    <location>
        <begin position="480"/>
        <end position="503"/>
    </location>
</feature>
<evidence type="ECO:0000256" key="4">
    <source>
        <dbReference type="ARBA" id="ARBA00023136"/>
    </source>
</evidence>
<feature type="region of interest" description="Disordered" evidence="5">
    <location>
        <begin position="1"/>
        <end position="95"/>
    </location>
</feature>
<dbReference type="NCBIfam" id="NF037982">
    <property type="entry name" value="Nramp_1"/>
    <property type="match status" value="2"/>
</dbReference>
<proteinExistence type="predicted"/>